<evidence type="ECO:0000256" key="2">
    <source>
        <dbReference type="ARBA" id="ARBA00022748"/>
    </source>
</evidence>
<dbReference type="RefSeq" id="WP_013757093.1">
    <property type="nucleotide sequence ID" value="NC_015499.1"/>
</dbReference>
<evidence type="ECO:0000256" key="1">
    <source>
        <dbReference type="ARBA" id="ARBA00004196"/>
    </source>
</evidence>
<evidence type="ECO:0000313" key="7">
    <source>
        <dbReference type="Proteomes" id="UP000011765"/>
    </source>
</evidence>
<keyword evidence="7" id="KW-1185">Reference proteome</keyword>
<accession>M1E8U9</accession>
<dbReference type="GO" id="GO:0017004">
    <property type="term" value="P:cytochrome complex assembly"/>
    <property type="evidence" value="ECO:0007669"/>
    <property type="project" value="UniProtKB-KW"/>
</dbReference>
<protein>
    <submittedName>
        <fullName evidence="6">Alkyl hydroperoxide reductase/ Thiol specific antioxidant/ Mal allergen</fullName>
    </submittedName>
</protein>
<dbReference type="InterPro" id="IPR017937">
    <property type="entry name" value="Thioredoxin_CS"/>
</dbReference>
<dbReference type="PANTHER" id="PTHR42852:SF6">
    <property type="entry name" value="THIOL:DISULFIDE INTERCHANGE PROTEIN DSBE"/>
    <property type="match status" value="1"/>
</dbReference>
<dbReference type="InterPro" id="IPR050553">
    <property type="entry name" value="Thioredoxin_ResA/DsbE_sf"/>
</dbReference>
<gene>
    <name evidence="6" type="ORF">Thena_1767</name>
</gene>
<dbReference type="Pfam" id="PF00578">
    <property type="entry name" value="AhpC-TSA"/>
    <property type="match status" value="1"/>
</dbReference>
<reference evidence="6 7" key="1">
    <citation type="submission" date="2011-04" db="EMBL/GenBank/DDBJ databases">
        <title>The complete genome of Thermodesulfobium narugense DSM 14796.</title>
        <authorList>
            <consortium name="US DOE Joint Genome Institute (JGI-PGF)"/>
            <person name="Lucas S."/>
            <person name="Han J."/>
            <person name="Lapidus A."/>
            <person name="Bruce D."/>
            <person name="Goodwin L."/>
            <person name="Pitluck S."/>
            <person name="Peters L."/>
            <person name="Kyrpides N."/>
            <person name="Mavromatis K."/>
            <person name="Pagani I."/>
            <person name="Ivanova N."/>
            <person name="Ovchinnikova G."/>
            <person name="Zhang X."/>
            <person name="Saunders L."/>
            <person name="Detter J.C."/>
            <person name="Tapia R."/>
            <person name="Han C."/>
            <person name="Land M."/>
            <person name="Hauser L."/>
            <person name="Markowitz V."/>
            <person name="Cheng J.-F."/>
            <person name="Hugenholtz P."/>
            <person name="Woyke T."/>
            <person name="Wu D."/>
            <person name="Spring S."/>
            <person name="Schroeder M."/>
            <person name="Brambilla E."/>
            <person name="Klenk H.-P."/>
            <person name="Eisen J.A."/>
        </authorList>
    </citation>
    <scope>NUCLEOTIDE SEQUENCE [LARGE SCALE GENOMIC DNA]</scope>
    <source>
        <strain evidence="6 7">DSM 14796</strain>
    </source>
</reference>
<feature type="domain" description="Thioredoxin" evidence="5">
    <location>
        <begin position="36"/>
        <end position="173"/>
    </location>
</feature>
<dbReference type="AlphaFoldDB" id="M1E8U9"/>
<dbReference type="Gene3D" id="3.40.30.10">
    <property type="entry name" value="Glutaredoxin"/>
    <property type="match status" value="1"/>
</dbReference>
<evidence type="ECO:0000256" key="3">
    <source>
        <dbReference type="ARBA" id="ARBA00023157"/>
    </source>
</evidence>
<sequence>MKYILFTLLLIGILALSGCGQRVEQKETTRNESENQLIGKLAPNFKLKDMAGFEVNLSQYRGKPILLVFWATWCPHCRVEMPQINNLYKSFKEKVLVFGINEEDEESRILKFMSDYPLSFPILPDKNGEVARLYKVNSIPAVFFVDPSGVIRDVDVGETSVTTIENWLKPYVEEVKSNGRSN</sequence>
<comment type="subcellular location">
    <subcellularLocation>
        <location evidence="1">Cell envelope</location>
    </subcellularLocation>
</comment>
<evidence type="ECO:0000313" key="6">
    <source>
        <dbReference type="EMBL" id="AEE15373.1"/>
    </source>
</evidence>
<dbReference type="EMBL" id="CP002690">
    <property type="protein sequence ID" value="AEE15373.1"/>
    <property type="molecule type" value="Genomic_DNA"/>
</dbReference>
<dbReference type="SUPFAM" id="SSF52833">
    <property type="entry name" value="Thioredoxin-like"/>
    <property type="match status" value="1"/>
</dbReference>
<dbReference type="CDD" id="cd02966">
    <property type="entry name" value="TlpA_like_family"/>
    <property type="match status" value="1"/>
</dbReference>
<keyword evidence="4" id="KW-0676">Redox-active center</keyword>
<dbReference type="InterPro" id="IPR036249">
    <property type="entry name" value="Thioredoxin-like_sf"/>
</dbReference>
<dbReference type="GO" id="GO:0016209">
    <property type="term" value="F:antioxidant activity"/>
    <property type="evidence" value="ECO:0007669"/>
    <property type="project" value="InterPro"/>
</dbReference>
<dbReference type="eggNOG" id="COG0526">
    <property type="taxonomic scope" value="Bacteria"/>
</dbReference>
<dbReference type="HOGENOM" id="CLU_042529_11_4_9"/>
<dbReference type="PROSITE" id="PS00194">
    <property type="entry name" value="THIOREDOXIN_1"/>
    <property type="match status" value="1"/>
</dbReference>
<evidence type="ECO:0000256" key="4">
    <source>
        <dbReference type="ARBA" id="ARBA00023284"/>
    </source>
</evidence>
<keyword evidence="3" id="KW-1015">Disulfide bond</keyword>
<dbReference type="PANTHER" id="PTHR42852">
    <property type="entry name" value="THIOL:DISULFIDE INTERCHANGE PROTEIN DSBE"/>
    <property type="match status" value="1"/>
</dbReference>
<dbReference type="PROSITE" id="PS51257">
    <property type="entry name" value="PROKAR_LIPOPROTEIN"/>
    <property type="match status" value="1"/>
</dbReference>
<name>M1E8U9_9BACT</name>
<dbReference type="GO" id="GO:0016491">
    <property type="term" value="F:oxidoreductase activity"/>
    <property type="evidence" value="ECO:0007669"/>
    <property type="project" value="InterPro"/>
</dbReference>
<dbReference type="GO" id="GO:0030313">
    <property type="term" value="C:cell envelope"/>
    <property type="evidence" value="ECO:0007669"/>
    <property type="project" value="UniProtKB-SubCell"/>
</dbReference>
<dbReference type="KEGG" id="tnr:Thena_1767"/>
<keyword evidence="2" id="KW-0201">Cytochrome c-type biogenesis</keyword>
<dbReference type="InterPro" id="IPR013766">
    <property type="entry name" value="Thioredoxin_domain"/>
</dbReference>
<proteinExistence type="predicted"/>
<dbReference type="InterPro" id="IPR000866">
    <property type="entry name" value="AhpC/TSA"/>
</dbReference>
<dbReference type="STRING" id="747365.Thena_1767"/>
<evidence type="ECO:0000259" key="5">
    <source>
        <dbReference type="PROSITE" id="PS51352"/>
    </source>
</evidence>
<organism evidence="6 7">
    <name type="scientific">Thermodesulfobium narugense DSM 14796</name>
    <dbReference type="NCBI Taxonomy" id="747365"/>
    <lineage>
        <taxon>Bacteria</taxon>
        <taxon>Pseudomonadati</taxon>
        <taxon>Thermodesulfobiota</taxon>
        <taxon>Thermodesulfobiia</taxon>
        <taxon>Thermodesulfobiales</taxon>
        <taxon>Thermodesulfobiaceae</taxon>
        <taxon>Thermodesulfobium</taxon>
    </lineage>
</organism>
<dbReference type="PROSITE" id="PS51352">
    <property type="entry name" value="THIOREDOXIN_2"/>
    <property type="match status" value="1"/>
</dbReference>
<dbReference type="Proteomes" id="UP000011765">
    <property type="component" value="Chromosome"/>
</dbReference>